<protein>
    <submittedName>
        <fullName evidence="5">Heat repeat domain containing protein</fullName>
    </submittedName>
</protein>
<organism evidence="5 6">
    <name type="scientific">Entamoeba histolytica</name>
    <dbReference type="NCBI Taxonomy" id="5759"/>
    <lineage>
        <taxon>Eukaryota</taxon>
        <taxon>Amoebozoa</taxon>
        <taxon>Evosea</taxon>
        <taxon>Archamoebae</taxon>
        <taxon>Mastigamoebida</taxon>
        <taxon>Entamoebidae</taxon>
        <taxon>Entamoeba</taxon>
    </lineage>
</organism>
<reference evidence="5 6" key="1">
    <citation type="submission" date="2016-05" db="EMBL/GenBank/DDBJ databases">
        <title>First whole genome sequencing of Entamoeba histolytica HM1:IMSS-clone-6.</title>
        <authorList>
            <person name="Mukherjee Avik.K."/>
            <person name="Izumyama S."/>
            <person name="Nakada-Tsukui K."/>
            <person name="Nozaki T."/>
        </authorList>
    </citation>
    <scope>NUCLEOTIDE SEQUENCE [LARGE SCALE GENOMIC DNA]</scope>
    <source>
        <strain evidence="5 6">HM1:IMSS clone 6</strain>
    </source>
</reference>
<evidence type="ECO:0000259" key="4">
    <source>
        <dbReference type="Pfam" id="PF23271"/>
    </source>
</evidence>
<sequence>MQDRIDTIFKTNESGIKASTEDKRKKAIDSIITFSKEIKNEEDKKYFLNKILTVYKKTCSAIYMKIVISKILNGLETTFCTKELSQEFTEKFTTIFLGETNDELRKFLFGFVAHLIQYNEIIPTKIQQMIQSLNTLKEPLKSIFIAELPKMLGLPDTSKLAQVNLTGYFASEINLVKSPKNTPKTTIIAFRYLLAYYRQPEVKQCEVLESQLFSSFAKALKVYSSPEFLALIQEDGYKHQLSELLFDVCHLNCIPNICECEEDIKKILPFLLDRRNIKKFFKSTSTTSMSSLLIHLVFDSIMKDKKAVFDKLVIGNICNLMNSFVSEKVDEAEIPLLFIISSVLPPKRKLFNKFVFKIVHPTTKSFEIVKQFVIGNFDLIFNKIMELLQTNYTNKYLLHSYYKLLWFVQKFNDERETGHEIVVKFCQEIEKMNETSKFFCKLFIDTIKKNVNLFEKEVLYIVRCCNEISNKKDKETALTILLAISNCLDTIVLAYKEKLVYSYFLLNEGLGEDEKQERVIYDNVKEILSSLSEELEQPLNSATFCLLMPIFRWVISKKDKTTEIVKPQNQTMKLLQMHCEEITNQYPILEIAQLLNSIILVIPRFVQKTLTCLEQIVKVSDNKTLQYFFNNLLSEEENTRRYNAVALDRSKAYLRAKKIDHEELCKLYLGGHDQIKDVSNACRSVMKTIHLYCEEPGVEVKIPEDFRIPDQSFVEYYKKDEICLNENIDIQDMIATSIYSIAKIGKYNCGELLKVTMNEYDNSFPDITLVPGIAKDYLIIRSKFLRRRFCTFVIMKLGGLCSVEDMKELLPFAIKKLTNDEEPIPELVEEQGENMFASRSREEAEQIYDILVSIKKEKGKKNDKEIEMVGLFFGMIAKYLERDNPKFNDIIQQLRDLSVKPSLEVQMAVCNCFANITDIPNVQGMLEKMYAQCLRQKNFEIKRGIAYSIAGICKAHGLGVMFTCKFYDRFIKRPLEKFDVDKKGKRCTEGENLNINMTALISLQCICEIMGDIFEPYIIDIFNLVRPIVSEANQELRLQASATVRSMSSVLTHHGIGVTVPHLIDGLKSNEWRERRISCLLLGEMAKQTTHQLDAYLPKIITPLVNLMIDSDANVSEAASEALNNLASVIKNPEISSLIPSILDALENPPQNTPEFYEHFEKMQFTHLIDSSSLALIHYILLRGLSDPTHLIRAKSGLLISSLTNLCDVDDFLPYLDIFIPELKKNITDNDPEVRAAASNAIGSLIQFVGEQAFPGVKQWIIETLQSTKSTVHRLGAAQALAEYYRAVGEEQLREDFNSITNLENPVITSRQSVMYLLYYFCSALKERFSDFIGEGLLLIVKGLSDSSELVRDAAMKAGSVLVRQFGKTHLKKLLETLDSAIYSDSPKVQECAINLIGELLEGMVDTNDASLEPYVLLKRKLGLEKIGECLANLYLIRFDEEHQICQKATLVWKKVIINAGRALSDLIPYIMKIATKKLCLEEKDRKRAARCLGELVDLFESKIVQELIKTLQSHLNSSNELDRIGACNGFVEVIRKSSLTTFEQFKGVLPQLVELMCDEVDAIREESNHLFNVIIRKYDKPSLEAILDILLGFINDEEQMQKGIRGLQMIIDKNHTNELIFETLTPKVLQVPITIANCKPLTILCKSSQQFFLQNFSLILQRGFNSLASKYTEESYCEKIRKMMIEICLEYPSKDKLFSTLGDYIASYQRSIIKIETLRILSSYFKLQTTQSSVGMDIIISFLMGLIRNEKDQDVVPYVWDCFEQMHMKVTNDKYYIYINALAPMIQDACQTPETAVLVLPKDIGPLVRVEIDTLKNALTETKEQAIRSLIFLLKKYENDSEFTKHRDNILGPLINIISKQCESSHKIKLLTLLQTIFATAQHRGKVKTFVLPITITLNKLLSEGDESVCKVAIEMYKYLIEYDLKIDTLLKEIQKGLSGAGTNSTKIKIYLQLLITCVDTIEPKKWNEGKELWAKTKKGTTWVVETLYFDIYNQCFQLIPLAQEYYQLLVRALATMLKFLPDSDTQFKTLLKMDGFSIETTEDLVVLRKELCNTYASVCPSKASMIKEAIKSI</sequence>
<dbReference type="EMBL" id="BDEQ01000001">
    <property type="protein sequence ID" value="GAT96524.1"/>
    <property type="molecule type" value="Genomic_DNA"/>
</dbReference>
<dbReference type="OMA" id="RFTHSID"/>
<dbReference type="Pfam" id="PF24987">
    <property type="entry name" value="HEAT_EF3_N"/>
    <property type="match status" value="1"/>
</dbReference>
<gene>
    <name evidence="5" type="ORF">CL6EHI_078260</name>
</gene>
<dbReference type="Pfam" id="PF24984">
    <property type="entry name" value="HEAT_EF3_GNC1"/>
    <property type="match status" value="1"/>
</dbReference>
<evidence type="ECO:0000313" key="6">
    <source>
        <dbReference type="Proteomes" id="UP000078387"/>
    </source>
</evidence>
<feature type="repeat" description="HEAT" evidence="2">
    <location>
        <begin position="1219"/>
        <end position="1254"/>
    </location>
</feature>
<comment type="caution">
    <text evidence="5">The sequence shown here is derived from an EMBL/GenBank/DDBJ whole genome shotgun (WGS) entry which is preliminary data.</text>
</comment>
<dbReference type="InterPro" id="IPR057546">
    <property type="entry name" value="HEAT_GCN1"/>
</dbReference>
<accession>A0A5K1VPL8</accession>
<dbReference type="InterPro" id="IPR016024">
    <property type="entry name" value="ARM-type_fold"/>
</dbReference>
<dbReference type="PANTHER" id="PTHR23346">
    <property type="entry name" value="TRANSLATIONAL ACTIVATOR GCN1-RELATED"/>
    <property type="match status" value="1"/>
</dbReference>
<feature type="repeat" description="HEAT" evidence="2">
    <location>
        <begin position="1100"/>
        <end position="1138"/>
    </location>
</feature>
<dbReference type="InterPro" id="IPR000225">
    <property type="entry name" value="Armadillo"/>
</dbReference>
<dbReference type="InterPro" id="IPR011989">
    <property type="entry name" value="ARM-like"/>
</dbReference>
<name>A0A5K1VPL8_ENTHI</name>
<dbReference type="Pfam" id="PF23271">
    <property type="entry name" value="HEAT_GCN1"/>
    <property type="match status" value="2"/>
</dbReference>
<dbReference type="GO" id="GO:0006417">
    <property type="term" value="P:regulation of translation"/>
    <property type="evidence" value="ECO:0007669"/>
    <property type="project" value="TreeGrafter"/>
</dbReference>
<dbReference type="VEuPathDB" id="AmoebaDB:EHI7A_057560"/>
<dbReference type="PROSITE" id="PS50077">
    <property type="entry name" value="HEAT_REPEAT"/>
    <property type="match status" value="2"/>
</dbReference>
<dbReference type="GO" id="GO:0005829">
    <property type="term" value="C:cytosol"/>
    <property type="evidence" value="ECO:0007669"/>
    <property type="project" value="TreeGrafter"/>
</dbReference>
<dbReference type="SUPFAM" id="SSF48371">
    <property type="entry name" value="ARM repeat"/>
    <property type="match status" value="2"/>
</dbReference>
<dbReference type="VEuPathDB" id="AmoebaDB:KM1_111000"/>
<dbReference type="Proteomes" id="UP000078387">
    <property type="component" value="Unassembled WGS sequence"/>
</dbReference>
<feature type="domain" description="Stalled ribosome sensor GCN1-like HEAT repeats region" evidence="4">
    <location>
        <begin position="1621"/>
        <end position="1792"/>
    </location>
</feature>
<feature type="domain" description="Stalled ribosome sensor GCN1-like HEAT repeats region" evidence="4">
    <location>
        <begin position="1461"/>
        <end position="1596"/>
    </location>
</feature>
<dbReference type="VEuPathDB" id="AmoebaDB:EHI8A_059080"/>
<evidence type="ECO:0000256" key="3">
    <source>
        <dbReference type="PROSITE-ProRule" id="PRU00259"/>
    </source>
</evidence>
<dbReference type="PANTHER" id="PTHR23346:SF7">
    <property type="entry name" value="STALLED RIBOSOME SENSOR GCN1"/>
    <property type="match status" value="1"/>
</dbReference>
<evidence type="ECO:0000256" key="1">
    <source>
        <dbReference type="ARBA" id="ARBA00022737"/>
    </source>
</evidence>
<dbReference type="InterPro" id="IPR021133">
    <property type="entry name" value="HEAT_type_2"/>
</dbReference>
<dbReference type="PROSITE" id="PS50176">
    <property type="entry name" value="ARM_REPEAT"/>
    <property type="match status" value="1"/>
</dbReference>
<dbReference type="GO" id="GO:0019887">
    <property type="term" value="F:protein kinase regulator activity"/>
    <property type="evidence" value="ECO:0007669"/>
    <property type="project" value="TreeGrafter"/>
</dbReference>
<dbReference type="VEuPathDB" id="AmoebaDB:EHI5A_089780"/>
<keyword evidence="1" id="KW-0677">Repeat</keyword>
<evidence type="ECO:0000313" key="5">
    <source>
        <dbReference type="EMBL" id="GAT96524.1"/>
    </source>
</evidence>
<proteinExistence type="predicted"/>
<dbReference type="VEuPathDB" id="AmoebaDB:EHI_078260"/>
<dbReference type="Gene3D" id="1.25.10.10">
    <property type="entry name" value="Leucine-rich Repeat Variant"/>
    <property type="match status" value="3"/>
</dbReference>
<dbReference type="GO" id="GO:0034198">
    <property type="term" value="P:cellular response to amino acid starvation"/>
    <property type="evidence" value="ECO:0007669"/>
    <property type="project" value="TreeGrafter"/>
</dbReference>
<evidence type="ECO:0000256" key="2">
    <source>
        <dbReference type="PROSITE-ProRule" id="PRU00103"/>
    </source>
</evidence>
<feature type="repeat" description="ARM" evidence="3">
    <location>
        <begin position="1099"/>
        <end position="1127"/>
    </location>
</feature>